<gene>
    <name evidence="2" type="ORF">TOPH_02022</name>
</gene>
<name>A0A0L0NHP8_TOLOC</name>
<proteinExistence type="predicted"/>
<dbReference type="Proteomes" id="UP000036947">
    <property type="component" value="Unassembled WGS sequence"/>
</dbReference>
<keyword evidence="3" id="KW-1185">Reference proteome</keyword>
<dbReference type="AlphaFoldDB" id="A0A0L0NHP8"/>
<feature type="region of interest" description="Disordered" evidence="1">
    <location>
        <begin position="122"/>
        <end position="144"/>
    </location>
</feature>
<evidence type="ECO:0000313" key="3">
    <source>
        <dbReference type="Proteomes" id="UP000036947"/>
    </source>
</evidence>
<feature type="region of interest" description="Disordered" evidence="1">
    <location>
        <begin position="1"/>
        <end position="67"/>
    </location>
</feature>
<protein>
    <submittedName>
        <fullName evidence="2">Uncharacterized protein</fullName>
    </submittedName>
</protein>
<organism evidence="2 3">
    <name type="scientific">Tolypocladium ophioglossoides (strain CBS 100239)</name>
    <name type="common">Snaketongue truffleclub</name>
    <name type="synonym">Elaphocordyceps ophioglossoides</name>
    <dbReference type="NCBI Taxonomy" id="1163406"/>
    <lineage>
        <taxon>Eukaryota</taxon>
        <taxon>Fungi</taxon>
        <taxon>Dikarya</taxon>
        <taxon>Ascomycota</taxon>
        <taxon>Pezizomycotina</taxon>
        <taxon>Sordariomycetes</taxon>
        <taxon>Hypocreomycetidae</taxon>
        <taxon>Hypocreales</taxon>
        <taxon>Ophiocordycipitaceae</taxon>
        <taxon>Tolypocladium</taxon>
    </lineage>
</organism>
<feature type="compositionally biased region" description="Polar residues" evidence="1">
    <location>
        <begin position="131"/>
        <end position="144"/>
    </location>
</feature>
<dbReference type="EMBL" id="LFRF01000004">
    <property type="protein sequence ID" value="KND93265.1"/>
    <property type="molecule type" value="Genomic_DNA"/>
</dbReference>
<accession>A0A0L0NHP8</accession>
<evidence type="ECO:0000256" key="1">
    <source>
        <dbReference type="SAM" id="MobiDB-lite"/>
    </source>
</evidence>
<comment type="caution">
    <text evidence="2">The sequence shown here is derived from an EMBL/GenBank/DDBJ whole genome shotgun (WGS) entry which is preliminary data.</text>
</comment>
<reference evidence="2 3" key="1">
    <citation type="journal article" date="2015" name="BMC Genomics">
        <title>The genome of the truffle-parasite Tolypocladium ophioglossoides and the evolution of antifungal peptaibiotics.</title>
        <authorList>
            <person name="Quandt C.A."/>
            <person name="Bushley K.E."/>
            <person name="Spatafora J.W."/>
        </authorList>
    </citation>
    <scope>NUCLEOTIDE SEQUENCE [LARGE SCALE GENOMIC DNA]</scope>
    <source>
        <strain evidence="2 3">CBS 100239</strain>
    </source>
</reference>
<evidence type="ECO:0000313" key="2">
    <source>
        <dbReference type="EMBL" id="KND93265.1"/>
    </source>
</evidence>
<sequence>MLVYGVHTRTFGPRPANPSGPLASPFLGKGVRRIPEPTATRGQSSAQSGRGIASVTRPPGGTRSRPAWRVRAASYDASGTCSWARLGSRAASTSWEHARRRVCLLARLKPWTAERGIGCRRRRRRAGPHCTSPSLTPLPSTYMH</sequence>